<dbReference type="SUPFAM" id="SSF56112">
    <property type="entry name" value="Protein kinase-like (PK-like)"/>
    <property type="match status" value="1"/>
</dbReference>
<gene>
    <name evidence="2" type="ORF">COO91_08753</name>
</gene>
<dbReference type="Gene3D" id="3.90.1200.10">
    <property type="match status" value="1"/>
</dbReference>
<keyword evidence="2" id="KW-0418">Kinase</keyword>
<reference evidence="2 3" key="1">
    <citation type="submission" date="2017-11" db="EMBL/GenBank/DDBJ databases">
        <title>Complete genome of a free-living desiccation-tolerant cyanobacterium and its photosynthetic adaptation to extreme terrestrial habitat.</title>
        <authorList>
            <person name="Shang J."/>
        </authorList>
    </citation>
    <scope>NUCLEOTIDE SEQUENCE [LARGE SCALE GENOMIC DNA]</scope>
    <source>
        <strain evidence="2 3">CCNUN1</strain>
    </source>
</reference>
<dbReference type="AlphaFoldDB" id="A0A2K8T4M0"/>
<proteinExistence type="predicted"/>
<evidence type="ECO:0000313" key="2">
    <source>
        <dbReference type="EMBL" id="AUB42611.1"/>
    </source>
</evidence>
<keyword evidence="2" id="KW-0808">Transferase</keyword>
<protein>
    <submittedName>
        <fullName evidence="2">Putative kinase, aminoglycoside phosphotransferase</fullName>
    </submittedName>
</protein>
<dbReference type="EMBL" id="CP024785">
    <property type="protein sequence ID" value="AUB42611.1"/>
    <property type="molecule type" value="Genomic_DNA"/>
</dbReference>
<accession>A0A2K8T4M0</accession>
<evidence type="ECO:0000313" key="3">
    <source>
        <dbReference type="Proteomes" id="UP000232003"/>
    </source>
</evidence>
<keyword evidence="3" id="KW-1185">Reference proteome</keyword>
<dbReference type="Proteomes" id="UP000232003">
    <property type="component" value="Chromosome"/>
</dbReference>
<organism evidence="2 3">
    <name type="scientific">Nostoc flagelliforme CCNUN1</name>
    <dbReference type="NCBI Taxonomy" id="2038116"/>
    <lineage>
        <taxon>Bacteria</taxon>
        <taxon>Bacillati</taxon>
        <taxon>Cyanobacteriota</taxon>
        <taxon>Cyanophyceae</taxon>
        <taxon>Nostocales</taxon>
        <taxon>Nostocaceae</taxon>
        <taxon>Nostoc</taxon>
    </lineage>
</organism>
<feature type="domain" description="Aminoglycoside phosphotransferase" evidence="1">
    <location>
        <begin position="196"/>
        <end position="286"/>
    </location>
</feature>
<dbReference type="KEGG" id="nfl:COO91_08753"/>
<dbReference type="Pfam" id="PF01636">
    <property type="entry name" value="APH"/>
    <property type="match status" value="1"/>
</dbReference>
<name>A0A2K8T4M0_9NOSO</name>
<evidence type="ECO:0000259" key="1">
    <source>
        <dbReference type="Pfam" id="PF01636"/>
    </source>
</evidence>
<dbReference type="GO" id="GO:0016301">
    <property type="term" value="F:kinase activity"/>
    <property type="evidence" value="ECO:0007669"/>
    <property type="project" value="UniProtKB-KW"/>
</dbReference>
<sequence>METLRNQSLKFPEHKSVIETYLTEIESGDIPELRPPWAREGWLQSATQWIDKQLLELNYQRLSPVECIRSCGISCVLRVKTSVGNIYLKESSKLPLFCNEPVVTAELANLFPAHIPNVLSVDTQRHWMLLADFGEPIDRNTPIKLQKDIYRLLAQIQIKSVQHIDNLLSVGCLDRRLNWLATQIDVLFNDEIALSQLQADEIKQLQTFAPYLENLCSQLASYQIPQTLVHGDLHLGNVAFYKDSYLLFDWTDSCISHPFFDMFELFFPRPDKPFSSALKDLQEEYLAQWTA</sequence>
<dbReference type="InterPro" id="IPR002575">
    <property type="entry name" value="Aminoglycoside_PTrfase"/>
</dbReference>
<dbReference type="InterPro" id="IPR011009">
    <property type="entry name" value="Kinase-like_dom_sf"/>
</dbReference>